<dbReference type="EMBL" id="AEWJ01000002">
    <property type="protein sequence ID" value="EGD60902.1"/>
    <property type="molecule type" value="Genomic_DNA"/>
</dbReference>
<dbReference type="Gene3D" id="3.10.180.10">
    <property type="entry name" value="2,3-Dihydroxybiphenyl 1,2-Dioxygenase, domain 1"/>
    <property type="match status" value="1"/>
</dbReference>
<feature type="domain" description="VOC" evidence="1">
    <location>
        <begin position="57"/>
        <end position="177"/>
    </location>
</feature>
<dbReference type="GO" id="GO:0051213">
    <property type="term" value="F:dioxygenase activity"/>
    <property type="evidence" value="ECO:0007669"/>
    <property type="project" value="UniProtKB-KW"/>
</dbReference>
<dbReference type="Pfam" id="PF00903">
    <property type="entry name" value="Glyoxalase"/>
    <property type="match status" value="1"/>
</dbReference>
<keyword evidence="2" id="KW-0560">Oxidoreductase</keyword>
<dbReference type="eggNOG" id="COG0346">
    <property type="taxonomic scope" value="Bacteria"/>
</dbReference>
<accession>F1Z3B1</accession>
<dbReference type="RefSeq" id="WP_008072029.1">
    <property type="nucleotide sequence ID" value="NZ_AQWK01000014.1"/>
</dbReference>
<evidence type="ECO:0000313" key="2">
    <source>
        <dbReference type="EMBL" id="EGD60902.1"/>
    </source>
</evidence>
<dbReference type="InterPro" id="IPR029068">
    <property type="entry name" value="Glyas_Bleomycin-R_OHBP_Dase"/>
</dbReference>
<keyword evidence="3" id="KW-1185">Reference proteome</keyword>
<dbReference type="InParanoid" id="F1Z3B1"/>
<dbReference type="InterPro" id="IPR037523">
    <property type="entry name" value="VOC_core"/>
</dbReference>
<keyword evidence="2" id="KW-0223">Dioxygenase</keyword>
<protein>
    <submittedName>
        <fullName evidence="2">Biphenyl-2,3-diol 1,2-dioxygenase</fullName>
    </submittedName>
</protein>
<dbReference type="OrthoDB" id="9803142at2"/>
<dbReference type="HOGENOM" id="CLU_052361_2_0_5"/>
<evidence type="ECO:0000313" key="3">
    <source>
        <dbReference type="Proteomes" id="UP000004728"/>
    </source>
</evidence>
<organism evidence="2 3">
    <name type="scientific">Novosphingobium nitrogenifigens DSM 19370</name>
    <dbReference type="NCBI Taxonomy" id="983920"/>
    <lineage>
        <taxon>Bacteria</taxon>
        <taxon>Pseudomonadati</taxon>
        <taxon>Pseudomonadota</taxon>
        <taxon>Alphaproteobacteria</taxon>
        <taxon>Sphingomonadales</taxon>
        <taxon>Sphingomonadaceae</taxon>
        <taxon>Novosphingobium</taxon>
    </lineage>
</organism>
<name>F1Z3B1_9SPHN</name>
<comment type="caution">
    <text evidence="2">The sequence shown here is derived from an EMBL/GenBank/DDBJ whole genome shotgun (WGS) entry which is preliminary data.</text>
</comment>
<dbReference type="AlphaFoldDB" id="F1Z3B1"/>
<dbReference type="SUPFAM" id="SSF54593">
    <property type="entry name" value="Glyoxalase/Bleomycin resistance protein/Dihydroxybiphenyl dioxygenase"/>
    <property type="match status" value="1"/>
</dbReference>
<proteinExistence type="predicted"/>
<dbReference type="InterPro" id="IPR004360">
    <property type="entry name" value="Glyas_Fos-R_dOase_dom"/>
</dbReference>
<gene>
    <name evidence="2" type="ORF">Y88_3405</name>
</gene>
<dbReference type="STRING" id="983920.Y88_3405"/>
<reference evidence="2 3" key="1">
    <citation type="journal article" date="2012" name="J. Bacteriol.">
        <title>Draft Genome Sequence of Novosphingobium nitrogenifigens Y88T.</title>
        <authorList>
            <person name="Strabala T.J."/>
            <person name="Macdonald L."/>
            <person name="Liu V."/>
            <person name="Smit A.M."/>
        </authorList>
    </citation>
    <scope>NUCLEOTIDE SEQUENCE [LARGE SCALE GENOMIC DNA]</scope>
    <source>
        <strain evidence="2 3">DSM 19370</strain>
    </source>
</reference>
<sequence length="202" mass="23083">MTEGSAELCAERRVYRLYRFREPFLDVETELVAGQFSDRYPFVPTRGITGYRTGPLGLGHVVFHTHDVRGAVAFYRDVMGFGLTDYMGWADAEAVFLHCNPRHHSLAIMNLCMGRTSGTFNHLMVEAQEYDDIGYAYDVARDKALPMIMDLGKHTNDHVHSFYIRTQGGYGLEYGWGGRLVGPDWQVRFYDQPMLYGHRTPA</sequence>
<dbReference type="PROSITE" id="PS51819">
    <property type="entry name" value="VOC"/>
    <property type="match status" value="1"/>
</dbReference>
<dbReference type="Proteomes" id="UP000004728">
    <property type="component" value="Unassembled WGS sequence"/>
</dbReference>
<evidence type="ECO:0000259" key="1">
    <source>
        <dbReference type="PROSITE" id="PS51819"/>
    </source>
</evidence>